<name>A0ABQ9XVH7_9EUKA</name>
<feature type="compositionally biased region" description="Polar residues" evidence="1">
    <location>
        <begin position="70"/>
        <end position="79"/>
    </location>
</feature>
<accession>A0ABQ9XVH7</accession>
<comment type="caution">
    <text evidence="2">The sequence shown here is derived from an EMBL/GenBank/DDBJ whole genome shotgun (WGS) entry which is preliminary data.</text>
</comment>
<protein>
    <submittedName>
        <fullName evidence="2">Uncharacterized protein</fullName>
    </submittedName>
</protein>
<reference evidence="2 3" key="1">
    <citation type="journal article" date="2022" name="bioRxiv">
        <title>Genomics of Preaxostyla Flagellates Illuminates Evolutionary Transitions and the Path Towards Mitochondrial Loss.</title>
        <authorList>
            <person name="Novak L.V.F."/>
            <person name="Treitli S.C."/>
            <person name="Pyrih J."/>
            <person name="Halakuc P."/>
            <person name="Pipaliya S.V."/>
            <person name="Vacek V."/>
            <person name="Brzon O."/>
            <person name="Soukal P."/>
            <person name="Eme L."/>
            <person name="Dacks J.B."/>
            <person name="Karnkowska A."/>
            <person name="Elias M."/>
            <person name="Hampl V."/>
        </authorList>
    </citation>
    <scope>NUCLEOTIDE SEQUENCE [LARGE SCALE GENOMIC DNA]</scope>
    <source>
        <strain evidence="2">NAU3</strain>
        <tissue evidence="2">Gut</tissue>
    </source>
</reference>
<keyword evidence="3" id="KW-1185">Reference proteome</keyword>
<dbReference type="Proteomes" id="UP001281761">
    <property type="component" value="Unassembled WGS sequence"/>
</dbReference>
<feature type="compositionally biased region" description="Low complexity" evidence="1">
    <location>
        <begin position="57"/>
        <end position="67"/>
    </location>
</feature>
<evidence type="ECO:0000256" key="1">
    <source>
        <dbReference type="SAM" id="MobiDB-lite"/>
    </source>
</evidence>
<sequence length="112" mass="12380">MLSTFSFSFDSPAAIIQAIRPLPPSNAKHNTKSITTRRDLQQELMERSKSVHHPLQSSSFAAPSSEKSNLRNSISTTTTDRADGLSALADLHKEDLAKVLKYRRLSPQCADL</sequence>
<proteinExistence type="predicted"/>
<organism evidence="2 3">
    <name type="scientific">Blattamonas nauphoetae</name>
    <dbReference type="NCBI Taxonomy" id="2049346"/>
    <lineage>
        <taxon>Eukaryota</taxon>
        <taxon>Metamonada</taxon>
        <taxon>Preaxostyla</taxon>
        <taxon>Oxymonadida</taxon>
        <taxon>Blattamonas</taxon>
    </lineage>
</organism>
<evidence type="ECO:0000313" key="2">
    <source>
        <dbReference type="EMBL" id="KAK2955484.1"/>
    </source>
</evidence>
<evidence type="ECO:0000313" key="3">
    <source>
        <dbReference type="Proteomes" id="UP001281761"/>
    </source>
</evidence>
<feature type="region of interest" description="Disordered" evidence="1">
    <location>
        <begin position="43"/>
        <end position="82"/>
    </location>
</feature>
<dbReference type="EMBL" id="JARBJD010000066">
    <property type="protein sequence ID" value="KAK2955484.1"/>
    <property type="molecule type" value="Genomic_DNA"/>
</dbReference>
<gene>
    <name evidence="2" type="ORF">BLNAU_9531</name>
</gene>